<dbReference type="EMBL" id="BPQR01000017">
    <property type="protein sequence ID" value="GJE05756.1"/>
    <property type="molecule type" value="Genomic_DNA"/>
</dbReference>
<sequence>MPIIGIIVGGIMTGLIYWLMYGNGLEYIDQSLRDRRNTRKRLENQASSRAAPLKAIRHPAEAAGVLMQLVALARGTPTPDQDAAVEAQMRRILEPGDDLGTRLIAIRHTAAQVRDPNEAVSHLIPLLREKLDAGERDELEGMLEAVAVVHGGPIPAQERLIARTMRLLAETV</sequence>
<evidence type="ECO:0000313" key="2">
    <source>
        <dbReference type="EMBL" id="GJE05756.1"/>
    </source>
</evidence>
<evidence type="ECO:0000313" key="3">
    <source>
        <dbReference type="Proteomes" id="UP001055102"/>
    </source>
</evidence>
<feature type="transmembrane region" description="Helical" evidence="1">
    <location>
        <begin position="6"/>
        <end position="28"/>
    </location>
</feature>
<evidence type="ECO:0000256" key="1">
    <source>
        <dbReference type="SAM" id="Phobius"/>
    </source>
</evidence>
<reference evidence="2" key="2">
    <citation type="submission" date="2021-08" db="EMBL/GenBank/DDBJ databases">
        <authorList>
            <person name="Tani A."/>
            <person name="Ola A."/>
            <person name="Ogura Y."/>
            <person name="Katsura K."/>
            <person name="Hayashi T."/>
        </authorList>
    </citation>
    <scope>NUCLEOTIDE SEQUENCE</scope>
    <source>
        <strain evidence="2">LMG 23639</strain>
    </source>
</reference>
<keyword evidence="1" id="KW-0812">Transmembrane</keyword>
<proteinExistence type="predicted"/>
<dbReference type="Proteomes" id="UP001055102">
    <property type="component" value="Unassembled WGS sequence"/>
</dbReference>
<name>A0ABQ4SRB0_9HYPH</name>
<accession>A0ABQ4SRB0</accession>
<keyword evidence="1" id="KW-0472">Membrane</keyword>
<keyword evidence="1" id="KW-1133">Transmembrane helix</keyword>
<reference evidence="2" key="1">
    <citation type="journal article" date="2021" name="Front. Microbiol.">
        <title>Comprehensive Comparative Genomics and Phenotyping of Methylobacterium Species.</title>
        <authorList>
            <person name="Alessa O."/>
            <person name="Ogura Y."/>
            <person name="Fujitani Y."/>
            <person name="Takami H."/>
            <person name="Hayashi T."/>
            <person name="Sahin N."/>
            <person name="Tani A."/>
        </authorList>
    </citation>
    <scope>NUCLEOTIDE SEQUENCE</scope>
    <source>
        <strain evidence="2">LMG 23639</strain>
    </source>
</reference>
<keyword evidence="3" id="KW-1185">Reference proteome</keyword>
<gene>
    <name evidence="2" type="ORF">AOPFMNJM_1062</name>
</gene>
<evidence type="ECO:0008006" key="4">
    <source>
        <dbReference type="Google" id="ProtNLM"/>
    </source>
</evidence>
<dbReference type="RefSeq" id="WP_238274422.1">
    <property type="nucleotide sequence ID" value="NZ_BPQR01000017.1"/>
</dbReference>
<organism evidence="2 3">
    <name type="scientific">Methylobacterium jeotgali</name>
    <dbReference type="NCBI Taxonomy" id="381630"/>
    <lineage>
        <taxon>Bacteria</taxon>
        <taxon>Pseudomonadati</taxon>
        <taxon>Pseudomonadota</taxon>
        <taxon>Alphaproteobacteria</taxon>
        <taxon>Hyphomicrobiales</taxon>
        <taxon>Methylobacteriaceae</taxon>
        <taxon>Methylobacterium</taxon>
    </lineage>
</organism>
<comment type="caution">
    <text evidence="2">The sequence shown here is derived from an EMBL/GenBank/DDBJ whole genome shotgun (WGS) entry which is preliminary data.</text>
</comment>
<protein>
    <recommendedName>
        <fullName evidence="4">Co-chaperone DjlA N-terminal domain-containing protein</fullName>
    </recommendedName>
</protein>